<dbReference type="AlphaFoldDB" id="A0A0G0YTU7"/>
<reference evidence="1 2" key="1">
    <citation type="journal article" date="2015" name="Nature">
        <title>rRNA introns, odd ribosomes, and small enigmatic genomes across a large radiation of phyla.</title>
        <authorList>
            <person name="Brown C.T."/>
            <person name="Hug L.A."/>
            <person name="Thomas B.C."/>
            <person name="Sharon I."/>
            <person name="Castelle C.J."/>
            <person name="Singh A."/>
            <person name="Wilkins M.J."/>
            <person name="Williams K.H."/>
            <person name="Banfield J.F."/>
        </authorList>
    </citation>
    <scope>NUCLEOTIDE SEQUENCE [LARGE SCALE GENOMIC DNA]</scope>
</reference>
<dbReference type="InterPro" id="IPR038026">
    <property type="entry name" value="MtlR-like_sf"/>
</dbReference>
<name>A0A0G0YTU7_9BACT</name>
<dbReference type="EMBL" id="LCBE01000014">
    <property type="protein sequence ID" value="KKS03863.1"/>
    <property type="molecule type" value="Genomic_DNA"/>
</dbReference>
<dbReference type="SUPFAM" id="SSF158668">
    <property type="entry name" value="MtlR-like"/>
    <property type="match status" value="1"/>
</dbReference>
<evidence type="ECO:0000313" key="1">
    <source>
        <dbReference type="EMBL" id="KKS03863.1"/>
    </source>
</evidence>
<evidence type="ECO:0000313" key="2">
    <source>
        <dbReference type="Proteomes" id="UP000034236"/>
    </source>
</evidence>
<organism evidence="1 2">
    <name type="scientific">Candidatus Nomurabacteria bacterium GW2011_GWA2_41_25</name>
    <dbReference type="NCBI Taxonomy" id="1618736"/>
    <lineage>
        <taxon>Bacteria</taxon>
        <taxon>Candidatus Nomuraibacteriota</taxon>
    </lineage>
</organism>
<evidence type="ECO:0008006" key="3">
    <source>
        <dbReference type="Google" id="ProtNLM"/>
    </source>
</evidence>
<protein>
    <recommendedName>
        <fullName evidence="3">DUF4145 domain-containing protein</fullName>
    </recommendedName>
</protein>
<gene>
    <name evidence="1" type="ORF">UU58_C0014G0010</name>
</gene>
<sequence length="171" mass="19878">PARNLKFMKKKNRNKKEDTGFIRFMKVVNPKLDPILMILKALLLAEYYIDQIISLEIPRGDILLDNNFTFSQKLIMVKALNVMDNSLWDSINALNKLRNRGAHDMEYKISETDIDKIGFPQGKTYTELKEKQSLDKKTLLHLTLISTISPLDGLFRHIIQGHRQVKNIKNK</sequence>
<dbReference type="Proteomes" id="UP000034236">
    <property type="component" value="Unassembled WGS sequence"/>
</dbReference>
<proteinExistence type="predicted"/>
<comment type="caution">
    <text evidence="1">The sequence shown here is derived from an EMBL/GenBank/DDBJ whole genome shotgun (WGS) entry which is preliminary data.</text>
</comment>
<accession>A0A0G0YTU7</accession>
<feature type="non-terminal residue" evidence="1">
    <location>
        <position position="1"/>
    </location>
</feature>